<keyword evidence="1" id="KW-0472">Membrane</keyword>
<reference evidence="3" key="1">
    <citation type="submission" date="2014-03" db="EMBL/GenBank/DDBJ databases">
        <authorList>
            <person name="Aksoy S."/>
            <person name="Warren W."/>
            <person name="Wilson R.K."/>
        </authorList>
    </citation>
    <scope>NUCLEOTIDE SEQUENCE [LARGE SCALE GENOMIC DNA]</scope>
    <source>
        <strain evidence="3">IAEA</strain>
    </source>
</reference>
<keyword evidence="1" id="KW-0812">Transmembrane</keyword>
<feature type="transmembrane region" description="Helical" evidence="1">
    <location>
        <begin position="56"/>
        <end position="74"/>
    </location>
</feature>
<keyword evidence="3" id="KW-1185">Reference proteome</keyword>
<evidence type="ECO:0000256" key="1">
    <source>
        <dbReference type="SAM" id="Phobius"/>
    </source>
</evidence>
<reference evidence="2" key="2">
    <citation type="submission" date="2020-05" db="UniProtKB">
        <authorList>
            <consortium name="EnsemblMetazoa"/>
        </authorList>
    </citation>
    <scope>IDENTIFICATION</scope>
    <source>
        <strain evidence="2">IAEA</strain>
    </source>
</reference>
<organism evidence="2 3">
    <name type="scientific">Glossina pallidipes</name>
    <name type="common">Tsetse fly</name>
    <dbReference type="NCBI Taxonomy" id="7398"/>
    <lineage>
        <taxon>Eukaryota</taxon>
        <taxon>Metazoa</taxon>
        <taxon>Ecdysozoa</taxon>
        <taxon>Arthropoda</taxon>
        <taxon>Hexapoda</taxon>
        <taxon>Insecta</taxon>
        <taxon>Pterygota</taxon>
        <taxon>Neoptera</taxon>
        <taxon>Endopterygota</taxon>
        <taxon>Diptera</taxon>
        <taxon>Brachycera</taxon>
        <taxon>Muscomorpha</taxon>
        <taxon>Hippoboscoidea</taxon>
        <taxon>Glossinidae</taxon>
        <taxon>Glossina</taxon>
    </lineage>
</organism>
<dbReference type="AlphaFoldDB" id="A0A1A9ZQ13"/>
<proteinExistence type="predicted"/>
<protein>
    <submittedName>
        <fullName evidence="2">Uncharacterized protein</fullName>
    </submittedName>
</protein>
<dbReference type="EnsemblMetazoa" id="GPAI021458-RA">
    <property type="protein sequence ID" value="GPAI021458-PA"/>
    <property type="gene ID" value="GPAI021458"/>
</dbReference>
<name>A0A1A9ZQ13_GLOPL</name>
<dbReference type="Proteomes" id="UP000092445">
    <property type="component" value="Unassembled WGS sequence"/>
</dbReference>
<keyword evidence="1" id="KW-1133">Transmembrane helix</keyword>
<evidence type="ECO:0000313" key="3">
    <source>
        <dbReference type="Proteomes" id="UP000092445"/>
    </source>
</evidence>
<evidence type="ECO:0000313" key="2">
    <source>
        <dbReference type="EnsemblMetazoa" id="GPAI021458-PA"/>
    </source>
</evidence>
<sequence length="128" mass="14602">MQRNCWVDVKARLYRKLDRHMPHRLRICLSRREASKIVESLCRTATDSFCRDRRKVCIVVAQGGMVVGSSSGFNKFPASMVLKGGNMNEPDYDVILIMIVMVIVMVIYGGLKWLVSKAIGRVLRKLKD</sequence>
<feature type="transmembrane region" description="Helical" evidence="1">
    <location>
        <begin position="94"/>
        <end position="115"/>
    </location>
</feature>
<accession>A0A1A9ZQ13</accession>
<dbReference type="VEuPathDB" id="VectorBase:GPAI021458"/>